<comment type="caution">
    <text evidence="4">The sequence shown here is derived from an EMBL/GenBank/DDBJ whole genome shotgun (WGS) entry which is preliminary data.</text>
</comment>
<gene>
    <name evidence="4" type="ORF">J2W55_002815</name>
</gene>
<dbReference type="RefSeq" id="WP_310096542.1">
    <property type="nucleotide sequence ID" value="NZ_JAVDUU010000003.1"/>
</dbReference>
<proteinExistence type="predicted"/>
<reference evidence="4 5" key="1">
    <citation type="submission" date="2023-07" db="EMBL/GenBank/DDBJ databases">
        <title>Sorghum-associated microbial communities from plants grown in Nebraska, USA.</title>
        <authorList>
            <person name="Schachtman D."/>
        </authorList>
    </citation>
    <scope>NUCLEOTIDE SEQUENCE [LARGE SCALE GENOMIC DNA]</scope>
    <source>
        <strain evidence="4 5">3262</strain>
    </source>
</reference>
<name>A0ABU1TC72_9SPHI</name>
<accession>A0ABU1TC72</accession>
<dbReference type="InterPro" id="IPR012878">
    <property type="entry name" value="Beta-AFase-like_GH127_cat"/>
</dbReference>
<feature type="domain" description="Non-reducing end beta-L-arabinofuranosidase-like GH127 catalytic" evidence="2">
    <location>
        <begin position="83"/>
        <end position="377"/>
    </location>
</feature>
<dbReference type="InterPro" id="IPR049046">
    <property type="entry name" value="Beta-AFase-like_GH127_middle"/>
</dbReference>
<keyword evidence="5" id="KW-1185">Reference proteome</keyword>
<dbReference type="Proteomes" id="UP001247620">
    <property type="component" value="Unassembled WGS sequence"/>
</dbReference>
<feature type="domain" description="Non-reducing end beta-L-arabinofuranosidase-like GH127 middle" evidence="3">
    <location>
        <begin position="394"/>
        <end position="478"/>
    </location>
</feature>
<protein>
    <submittedName>
        <fullName evidence="4">DUF1680 family protein</fullName>
    </submittedName>
</protein>
<dbReference type="PANTHER" id="PTHR43465">
    <property type="entry name" value="DUF1680 DOMAIN PROTEIN (AFU_ORTHOLOGUE AFUA_1G08910)"/>
    <property type="match status" value="1"/>
</dbReference>
<dbReference type="InterPro" id="IPR008928">
    <property type="entry name" value="6-hairpin_glycosidase_sf"/>
</dbReference>
<evidence type="ECO:0000259" key="2">
    <source>
        <dbReference type="Pfam" id="PF07944"/>
    </source>
</evidence>
<feature type="region of interest" description="Disordered" evidence="1">
    <location>
        <begin position="603"/>
        <end position="623"/>
    </location>
</feature>
<evidence type="ECO:0000313" key="4">
    <source>
        <dbReference type="EMBL" id="MDR6942962.1"/>
    </source>
</evidence>
<organism evidence="4 5">
    <name type="scientific">Mucilaginibacter pocheonensis</name>
    <dbReference type="NCBI Taxonomy" id="398050"/>
    <lineage>
        <taxon>Bacteria</taxon>
        <taxon>Pseudomonadati</taxon>
        <taxon>Bacteroidota</taxon>
        <taxon>Sphingobacteriia</taxon>
        <taxon>Sphingobacteriales</taxon>
        <taxon>Sphingobacteriaceae</taxon>
        <taxon>Mucilaginibacter</taxon>
    </lineage>
</organism>
<dbReference type="Pfam" id="PF07944">
    <property type="entry name" value="Beta-AFase-like_GH127_cat"/>
    <property type="match status" value="1"/>
</dbReference>
<dbReference type="Pfam" id="PF20736">
    <property type="entry name" value="Glyco_hydro127M"/>
    <property type="match status" value="1"/>
</dbReference>
<dbReference type="EMBL" id="JAVDUU010000003">
    <property type="protein sequence ID" value="MDR6942962.1"/>
    <property type="molecule type" value="Genomic_DNA"/>
</dbReference>
<sequence>MNYLLKSNLKKLLKKGSFVFTLLVINNIAPTLGQTTAYSSGELAYRMDMAYRRLTDSVYNPAFTEKFILADVNIDPDNARRFYNFSGDLSGRYIEVMSLMDASDAKVNLHQLVKNAIKCQKADGRFGSAQLVFSKEEIGKQHMALLWGNGRLLVGLLAYYNRYHDKEVLASAVKLGDFFIKAYSVCGTPEIVKRLDGFGANGIICVTQFVEGLVTLSQLTGDHKYAKQAAITYKLLPDRGKQHSHGYLTTLRGVLMLYDFDKNAADLAYVKNAYDNLILSGDYTKFGSVREYFGKDAIERDEGCSTADFVRLSFDLYKTTGDSRYLEKGELALFNALFFNQYYTGDFGHHIITSDGSDPHYLHAAWWCCTMHGLRALYDVRGNYIINTRSPQFKVDLYIDHAYKTRDLDISIKRFKNIGDTLFYHFKIQHINKQLLFRMPAWASNVVCYINNKKETHSIVNGYISFQKEIKAKDEISIGFLLKKTITVASGEHIPLAEIKGTVKGVLQYGPYILGVDDKADPDFTAEPNNNILYLKSVTPIKNDMHHNFENISFLTDTYLNINYQHGGYPSLSQTVLRPISEMTFDRHGYLLLNISYSSDKNGTDIQRKESMQNPWRQKLKSQ</sequence>
<dbReference type="SUPFAM" id="SSF48208">
    <property type="entry name" value="Six-hairpin glycosidases"/>
    <property type="match status" value="1"/>
</dbReference>
<evidence type="ECO:0000313" key="5">
    <source>
        <dbReference type="Proteomes" id="UP001247620"/>
    </source>
</evidence>
<evidence type="ECO:0000256" key="1">
    <source>
        <dbReference type="SAM" id="MobiDB-lite"/>
    </source>
</evidence>
<dbReference type="InterPro" id="IPR049174">
    <property type="entry name" value="Beta-AFase-like"/>
</dbReference>
<evidence type="ECO:0000259" key="3">
    <source>
        <dbReference type="Pfam" id="PF20736"/>
    </source>
</evidence>
<dbReference type="PANTHER" id="PTHR43465:SF2">
    <property type="entry name" value="DUF1680 DOMAIN PROTEIN (AFU_ORTHOLOGUE AFUA_1G08910)"/>
    <property type="match status" value="1"/>
</dbReference>